<dbReference type="InterPro" id="IPR003961">
    <property type="entry name" value="FN3_dom"/>
</dbReference>
<dbReference type="InterPro" id="IPR036116">
    <property type="entry name" value="FN3_sf"/>
</dbReference>
<dbReference type="Pfam" id="PF00041">
    <property type="entry name" value="fn3"/>
    <property type="match status" value="1"/>
</dbReference>
<dbReference type="Gene3D" id="2.60.40.10">
    <property type="entry name" value="Immunoglobulins"/>
    <property type="match status" value="1"/>
</dbReference>
<proteinExistence type="predicted"/>
<evidence type="ECO:0000313" key="2">
    <source>
        <dbReference type="EMBL" id="MEQ2176474.1"/>
    </source>
</evidence>
<dbReference type="InterPro" id="IPR040581">
    <property type="entry name" value="Thioredoxin_11"/>
</dbReference>
<evidence type="ECO:0000313" key="3">
    <source>
        <dbReference type="Proteomes" id="UP001476798"/>
    </source>
</evidence>
<protein>
    <recommendedName>
        <fullName evidence="1">Fibronectin type-III domain-containing protein</fullName>
    </recommendedName>
</protein>
<dbReference type="EMBL" id="JAHRIO010053871">
    <property type="protein sequence ID" value="MEQ2176474.1"/>
    <property type="molecule type" value="Genomic_DNA"/>
</dbReference>
<keyword evidence="3" id="KW-1185">Reference proteome</keyword>
<dbReference type="SMART" id="SM00060">
    <property type="entry name" value="FN3"/>
    <property type="match status" value="1"/>
</dbReference>
<dbReference type="Pfam" id="PF21109">
    <property type="entry name" value="Stonustoxin_helical"/>
    <property type="match status" value="1"/>
</dbReference>
<accession>A0ABV0P0C8</accession>
<name>A0ABV0P0C8_9TELE</name>
<dbReference type="InterPro" id="IPR052090">
    <property type="entry name" value="Cytolytic_pore-forming_toxin"/>
</dbReference>
<dbReference type="PANTHER" id="PTHR31594">
    <property type="entry name" value="AIG1-TYPE G DOMAIN-CONTAINING PROTEIN"/>
    <property type="match status" value="1"/>
</dbReference>
<sequence>MILTVYLRQEMDSAGVLELAALGRPFTLGTLYNHCKDSIVQDSIEQNPWDYDDLTKHIQIRPHKHTDLEMITSDSLEEKSSALSLDVSLKASFLFGLIKCRGSAEYFNDSKMSKNHARVTVKYRATTQVKELSMYQLGKLRYPSVIDKGLATHVVTAILYGAQAFFVFDQEVAEHENHADVHGNMAMIVNKMSQLAGDIKGDVKMYPDIENKVNKFSCQFHGDFCLDKSPTTFQEAIETYKSLPGLLKDGEKAVPVKVFMLPLTCLNSSASKLVRQISVGLVQEAQSVLEDFSELERRCNHALKITAVQYFPDIKKKFEYFKELCCKLKHQFQQSLGEKLSLIRESRAKEAELADILKKKRLSSFNNKSLNWWMDCKEREINTIRPISEMMQNTKIIPSQNHLDDESQCAGHVVCFVFTSLGSDEPFLSALSDYLKGTKPDDLNGVEKEQWYTSKENVMYMRKKAVLLENFVKANQNNQKIKFLAVGLRDDKHKGSTIYHYEDGILVSDNFEPPSEPESVTAADINHNSVTLKVSPPRFGAENITSYSVEVCVHREDGWKQKIEPKAEEVTVRDLKPNTEYVFRCRAVTSAGVGPAHVVNDPIRTLPCRAPGEPHIEPNIFDAIVS</sequence>
<dbReference type="SUPFAM" id="SSF49265">
    <property type="entry name" value="Fibronectin type III"/>
    <property type="match status" value="1"/>
</dbReference>
<dbReference type="Pfam" id="PF18078">
    <property type="entry name" value="Thioredoxin_11"/>
    <property type="match status" value="1"/>
</dbReference>
<comment type="caution">
    <text evidence="2">The sequence shown here is derived from an EMBL/GenBank/DDBJ whole genome shotgun (WGS) entry which is preliminary data.</text>
</comment>
<feature type="domain" description="Fibronectin type-III" evidence="1">
    <location>
        <begin position="516"/>
        <end position="608"/>
    </location>
</feature>
<evidence type="ECO:0000259" key="1">
    <source>
        <dbReference type="PROSITE" id="PS50853"/>
    </source>
</evidence>
<organism evidence="2 3">
    <name type="scientific">Goodea atripinnis</name>
    <dbReference type="NCBI Taxonomy" id="208336"/>
    <lineage>
        <taxon>Eukaryota</taxon>
        <taxon>Metazoa</taxon>
        <taxon>Chordata</taxon>
        <taxon>Craniata</taxon>
        <taxon>Vertebrata</taxon>
        <taxon>Euteleostomi</taxon>
        <taxon>Actinopterygii</taxon>
        <taxon>Neopterygii</taxon>
        <taxon>Teleostei</taxon>
        <taxon>Neoteleostei</taxon>
        <taxon>Acanthomorphata</taxon>
        <taxon>Ovalentaria</taxon>
        <taxon>Atherinomorphae</taxon>
        <taxon>Cyprinodontiformes</taxon>
        <taxon>Goodeidae</taxon>
        <taxon>Goodea</taxon>
    </lineage>
</organism>
<dbReference type="Proteomes" id="UP001476798">
    <property type="component" value="Unassembled WGS sequence"/>
</dbReference>
<dbReference type="InterPro" id="IPR013783">
    <property type="entry name" value="Ig-like_fold"/>
</dbReference>
<dbReference type="InterPro" id="IPR056072">
    <property type="entry name" value="SNTX_MACPF/CDC-like_dom"/>
</dbReference>
<gene>
    <name evidence="2" type="ORF">GOODEAATRI_028309</name>
</gene>
<dbReference type="PROSITE" id="PS50853">
    <property type="entry name" value="FN3"/>
    <property type="match status" value="1"/>
</dbReference>
<dbReference type="PANTHER" id="PTHR31594:SF16">
    <property type="entry name" value="SI:CH211-281L24.3"/>
    <property type="match status" value="1"/>
</dbReference>
<reference evidence="2 3" key="1">
    <citation type="submission" date="2021-06" db="EMBL/GenBank/DDBJ databases">
        <authorList>
            <person name="Palmer J.M."/>
        </authorList>
    </citation>
    <scope>NUCLEOTIDE SEQUENCE [LARGE SCALE GENOMIC DNA]</scope>
    <source>
        <strain evidence="2 3">GA_2019</strain>
        <tissue evidence="2">Muscle</tissue>
    </source>
</reference>
<dbReference type="CDD" id="cd00063">
    <property type="entry name" value="FN3"/>
    <property type="match status" value="1"/>
</dbReference>
<dbReference type="Pfam" id="PF24674">
    <property type="entry name" value="MACPF_SNTX"/>
    <property type="match status" value="1"/>
</dbReference>
<dbReference type="InterPro" id="IPR048997">
    <property type="entry name" value="Stonustoxin-like_helical"/>
</dbReference>